<dbReference type="GO" id="GO:0006172">
    <property type="term" value="P:ADP biosynthetic process"/>
    <property type="evidence" value="ECO:0007669"/>
    <property type="project" value="UniProtKB-UniRule"/>
</dbReference>
<dbReference type="CDD" id="cd12148">
    <property type="entry name" value="fungal_TF_MHR"/>
    <property type="match status" value="1"/>
</dbReference>
<feature type="domain" description="Xylanolytic transcriptional activator regulatory" evidence="10">
    <location>
        <begin position="518"/>
        <end position="676"/>
    </location>
</feature>
<dbReference type="InterPro" id="IPR027417">
    <property type="entry name" value="P-loop_NTPase"/>
</dbReference>
<dbReference type="GO" id="GO:0003677">
    <property type="term" value="F:DNA binding"/>
    <property type="evidence" value="ECO:0007669"/>
    <property type="project" value="InterPro"/>
</dbReference>
<dbReference type="GO" id="GO:0046034">
    <property type="term" value="P:ATP metabolic process"/>
    <property type="evidence" value="ECO:0007669"/>
    <property type="project" value="UniProtKB-UniRule"/>
</dbReference>
<dbReference type="HAMAP" id="MF_03168">
    <property type="entry name" value="Adenylate_kinase_AK2"/>
    <property type="match status" value="1"/>
</dbReference>
<accession>A0A8H5B6Y0</accession>
<evidence type="ECO:0000256" key="8">
    <source>
        <dbReference type="HAMAP-Rule" id="MF_03168"/>
    </source>
</evidence>
<dbReference type="PANTHER" id="PTHR23359">
    <property type="entry name" value="NUCLEOTIDE KINASE"/>
    <property type="match status" value="1"/>
</dbReference>
<dbReference type="InterPro" id="IPR033690">
    <property type="entry name" value="Adenylat_kinase_CS"/>
</dbReference>
<keyword evidence="1 8" id="KW-0808">Transferase</keyword>
<organism evidence="12 13">
    <name type="scientific">Psilocybe cf. subviscida</name>
    <dbReference type="NCBI Taxonomy" id="2480587"/>
    <lineage>
        <taxon>Eukaryota</taxon>
        <taxon>Fungi</taxon>
        <taxon>Dikarya</taxon>
        <taxon>Basidiomycota</taxon>
        <taxon>Agaricomycotina</taxon>
        <taxon>Agaricomycetes</taxon>
        <taxon>Agaricomycetidae</taxon>
        <taxon>Agaricales</taxon>
        <taxon>Agaricineae</taxon>
        <taxon>Strophariaceae</taxon>
        <taxon>Psilocybe</taxon>
    </lineage>
</organism>
<keyword evidence="5 8" id="KW-0067">ATP-binding</keyword>
<dbReference type="SUPFAM" id="SSF52540">
    <property type="entry name" value="P-loop containing nucleoside triphosphate hydrolases"/>
    <property type="match status" value="1"/>
</dbReference>
<feature type="binding site" evidence="8">
    <location>
        <position position="137"/>
    </location>
    <ligand>
        <name>AMP</name>
        <dbReference type="ChEBI" id="CHEBI:456215"/>
    </ligand>
</feature>
<keyword evidence="2" id="KW-0479">Metal-binding</keyword>
<feature type="region of interest" description="LID" evidence="8">
    <location>
        <begin position="171"/>
        <end position="208"/>
    </location>
</feature>
<dbReference type="Pfam" id="PF00406">
    <property type="entry name" value="ADK"/>
    <property type="match status" value="1"/>
</dbReference>
<dbReference type="CDD" id="cd01428">
    <property type="entry name" value="ADK"/>
    <property type="match status" value="1"/>
</dbReference>
<dbReference type="NCBIfam" id="NF001381">
    <property type="entry name" value="PRK00279.1-3"/>
    <property type="match status" value="1"/>
</dbReference>
<dbReference type="GO" id="GO:0005524">
    <property type="term" value="F:ATP binding"/>
    <property type="evidence" value="ECO:0007669"/>
    <property type="project" value="UniProtKB-KW"/>
</dbReference>
<dbReference type="EMBL" id="JAACJJ010000031">
    <property type="protein sequence ID" value="KAF5317929.1"/>
    <property type="molecule type" value="Genomic_DNA"/>
</dbReference>
<feature type="binding site" evidence="8">
    <location>
        <position position="205"/>
    </location>
    <ligand>
        <name>AMP</name>
        <dbReference type="ChEBI" id="CHEBI:456215"/>
    </ligand>
</feature>
<feature type="binding site" evidence="8">
    <location>
        <begin position="181"/>
        <end position="182"/>
    </location>
    <ligand>
        <name>ATP</name>
        <dbReference type="ChEBI" id="CHEBI:30616"/>
    </ligand>
</feature>
<evidence type="ECO:0000256" key="1">
    <source>
        <dbReference type="ARBA" id="ARBA00022679"/>
    </source>
</evidence>
<feature type="domain" description="Adenylate kinase active site lid" evidence="11">
    <location>
        <begin position="172"/>
        <end position="207"/>
    </location>
</feature>
<evidence type="ECO:0000256" key="3">
    <source>
        <dbReference type="ARBA" id="ARBA00022741"/>
    </source>
</evidence>
<dbReference type="PRINTS" id="PR00094">
    <property type="entry name" value="ADENYLTKNASE"/>
</dbReference>
<feature type="binding site" evidence="8">
    <location>
        <position position="216"/>
    </location>
    <ligand>
        <name>AMP</name>
        <dbReference type="ChEBI" id="CHEBI:456215"/>
    </ligand>
</feature>
<feature type="compositionally biased region" description="Low complexity" evidence="9">
    <location>
        <begin position="387"/>
        <end position="405"/>
    </location>
</feature>
<keyword evidence="4 8" id="KW-0418">Kinase</keyword>
<dbReference type="GO" id="GO:0008270">
    <property type="term" value="F:zinc ion binding"/>
    <property type="evidence" value="ECO:0007669"/>
    <property type="project" value="InterPro"/>
</dbReference>
<dbReference type="GO" id="GO:0046033">
    <property type="term" value="P:AMP metabolic process"/>
    <property type="evidence" value="ECO:0007669"/>
    <property type="project" value="UniProtKB-UniRule"/>
</dbReference>
<feature type="region of interest" description="NMPbind" evidence="8">
    <location>
        <begin position="74"/>
        <end position="103"/>
    </location>
</feature>
<comment type="catalytic activity">
    <reaction evidence="8">
        <text>AMP + ATP = 2 ADP</text>
        <dbReference type="Rhea" id="RHEA:12973"/>
        <dbReference type="ChEBI" id="CHEBI:30616"/>
        <dbReference type="ChEBI" id="CHEBI:456215"/>
        <dbReference type="ChEBI" id="CHEBI:456216"/>
        <dbReference type="EC" id="2.7.4.3"/>
    </reaction>
</comment>
<dbReference type="Pfam" id="PF04082">
    <property type="entry name" value="Fungal_trans"/>
    <property type="match status" value="1"/>
</dbReference>
<keyword evidence="8" id="KW-0963">Cytoplasm</keyword>
<sequence>MGASEELEYLKSLVTQLNQKIATLEGKAKDAVTSAVFKKSPVDQLRTILIGPPGAGKGTQAPRIADEFCVCHLATGDMLREQVAAKTALGVEAKKIMDAGGLVSDDIMVGMIKDQLENNKACKNGFVLDGFPRTVPQAQKLDGMLADRKEKLDSVAELIVEDQLLISRITGRLIHPASGRSYHKEFKPPKKPGVDDVTGEPLIQRSDDNVETLRKRLSTFHSQTGPVVDYYKAKGLWHGIDAAQSPKLRCDGGRPICTPCKSMKRVHECNYDDSSRKTHTQTLREKVLALEAKVRELESSSGANGTAAATGTGTAALWLPSKMKGTIDADRAIFTHSPQPMLDFQEDEAFRLFEHKIGMGVDNIWTDYPAGYPYSYDALDIPLDLPSSASSSSDGSMSRSLSLSSTTRQSIGVPFPFNDTPAGRPPPPPHLHPDPHSQSHALDLEEYNNGNHPKVPISREMHHTLVRSFLRHRKKCCFFSDTERLDARSSSLSPSSSSSSSSRRNHPGHGNSLIPGPNAALMSAIYLLGSFFGPRDANTAQVEQKLAEQTLADVACLLHVSDKLLDTIQALCLLAQYYFFTNDLMQGSRHLAAAKRIAFDAGLHQLSPIVFFEHDYAFTSATQEFSEKSAVFWQTFMVSNLWSSAIDRHVLSPTFDPPCRHITTPLPVDETLPMESVAGNSPLHALFDVDVDVKYKAKSLKPSAFRAMAACIFDHSVRVHNTASIDNAYRHSAEVALNRFNTIIQPMSWADASSTDRAVVDPDLYLIHTLVVAATIHLHKDSTMDLKMSWAAKKVVELINYLTEEDYEHMDPILSVCWASIVRIFREIIQVSNQKLQNGDPGAATALWTVNYLQSCVSALLSALRHLAARIPIAESLLKSLDYSLPPMLQPQPQHHQELAQPWLSYTYPTGTEYALPEIFGF</sequence>
<keyword evidence="3 8" id="KW-0547">Nucleotide-binding</keyword>
<dbReference type="CDD" id="cd00067">
    <property type="entry name" value="GAL4"/>
    <property type="match status" value="1"/>
</dbReference>
<feature type="region of interest" description="Disordered" evidence="9">
    <location>
        <begin position="488"/>
        <end position="515"/>
    </location>
</feature>
<dbReference type="InterPro" id="IPR036864">
    <property type="entry name" value="Zn2-C6_fun-type_DNA-bd_sf"/>
</dbReference>
<comment type="similarity">
    <text evidence="8">Belongs to the adenylate kinase family. AK2 subfamily.</text>
</comment>
<feature type="binding site" evidence="8">
    <location>
        <position position="244"/>
    </location>
    <ligand>
        <name>ATP</name>
        <dbReference type="ChEBI" id="CHEBI:30616"/>
    </ligand>
</feature>
<proteinExistence type="inferred from homology"/>
<evidence type="ECO:0000259" key="11">
    <source>
        <dbReference type="Pfam" id="PF05191"/>
    </source>
</evidence>
<feature type="binding site" evidence="8">
    <location>
        <position position="80"/>
    </location>
    <ligand>
        <name>AMP</name>
        <dbReference type="ChEBI" id="CHEBI:456215"/>
    </ligand>
</feature>
<feature type="binding site" evidence="8">
    <location>
        <begin position="101"/>
        <end position="103"/>
    </location>
    <ligand>
        <name>AMP</name>
        <dbReference type="ChEBI" id="CHEBI:456215"/>
    </ligand>
</feature>
<evidence type="ECO:0000256" key="6">
    <source>
        <dbReference type="ARBA" id="ARBA00023128"/>
    </source>
</evidence>
<dbReference type="HAMAP" id="MF_00235">
    <property type="entry name" value="Adenylate_kinase_Adk"/>
    <property type="match status" value="1"/>
</dbReference>
<name>A0A8H5B6Y0_9AGAR</name>
<feature type="binding site" evidence="8">
    <location>
        <position position="75"/>
    </location>
    <ligand>
        <name>AMP</name>
        <dbReference type="ChEBI" id="CHEBI:456215"/>
    </ligand>
</feature>
<feature type="compositionally biased region" description="Low complexity" evidence="9">
    <location>
        <begin position="489"/>
        <end position="502"/>
    </location>
</feature>
<dbReference type="Proteomes" id="UP000567179">
    <property type="component" value="Unassembled WGS sequence"/>
</dbReference>
<evidence type="ECO:0000256" key="9">
    <source>
        <dbReference type="SAM" id="MobiDB-lite"/>
    </source>
</evidence>
<dbReference type="Pfam" id="PF05191">
    <property type="entry name" value="ADK_lid"/>
    <property type="match status" value="1"/>
</dbReference>
<comment type="subcellular location">
    <subcellularLocation>
        <location evidence="8">Cytoplasm</location>
        <location evidence="8">Cytosol</location>
    </subcellularLocation>
    <subcellularLocation>
        <location evidence="8">Mitochondrion intermembrane space</location>
    </subcellularLocation>
    <text evidence="8">Predominantly mitochondrial.</text>
</comment>
<dbReference type="InterPro" id="IPR028587">
    <property type="entry name" value="AK2"/>
</dbReference>
<dbReference type="GO" id="GO:0000981">
    <property type="term" value="F:DNA-binding transcription factor activity, RNA polymerase II-specific"/>
    <property type="evidence" value="ECO:0007669"/>
    <property type="project" value="InterPro"/>
</dbReference>
<dbReference type="GO" id="GO:0005829">
    <property type="term" value="C:cytosol"/>
    <property type="evidence" value="ECO:0007669"/>
    <property type="project" value="UniProtKB-SubCell"/>
</dbReference>
<evidence type="ECO:0000256" key="5">
    <source>
        <dbReference type="ARBA" id="ARBA00022840"/>
    </source>
</evidence>
<dbReference type="OrthoDB" id="439792at2759"/>
<dbReference type="FunFam" id="3.40.50.300:FF:000106">
    <property type="entry name" value="Adenylate kinase mitochondrial"/>
    <property type="match status" value="1"/>
</dbReference>
<dbReference type="InterPro" id="IPR006259">
    <property type="entry name" value="Adenyl_kin_sub"/>
</dbReference>
<protein>
    <recommendedName>
        <fullName evidence="8">Adenylate kinase</fullName>
        <ecNumber evidence="8">2.7.4.3</ecNumber>
    </recommendedName>
    <alternativeName>
        <fullName evidence="8">ATP-AMP transphosphorylase</fullName>
    </alternativeName>
    <alternativeName>
        <fullName evidence="8">ATP:AMP phosphotransferase</fullName>
    </alternativeName>
    <alternativeName>
        <fullName evidence="8">Adenylate kinase cytosolic and mitochondrial</fullName>
    </alternativeName>
    <alternativeName>
        <fullName evidence="8">Adenylate monophosphate kinase</fullName>
    </alternativeName>
</protein>
<evidence type="ECO:0000256" key="7">
    <source>
        <dbReference type="ARBA" id="ARBA00023242"/>
    </source>
</evidence>
<dbReference type="GO" id="GO:0004017">
    <property type="term" value="F:AMP kinase activity"/>
    <property type="evidence" value="ECO:0007669"/>
    <property type="project" value="UniProtKB-UniRule"/>
</dbReference>
<evidence type="ECO:0000259" key="10">
    <source>
        <dbReference type="Pfam" id="PF04082"/>
    </source>
</evidence>
<dbReference type="AlphaFoldDB" id="A0A8H5B6Y0"/>
<dbReference type="Gene3D" id="4.10.240.10">
    <property type="entry name" value="Zn(2)-C6 fungal-type DNA-binding domain"/>
    <property type="match status" value="1"/>
</dbReference>
<keyword evidence="13" id="KW-1185">Reference proteome</keyword>
<feature type="binding site" evidence="8">
    <location>
        <position position="172"/>
    </location>
    <ligand>
        <name>ATP</name>
        <dbReference type="ChEBI" id="CHEBI:30616"/>
    </ligand>
</feature>
<dbReference type="Gene3D" id="3.40.50.300">
    <property type="entry name" value="P-loop containing nucleotide triphosphate hydrolases"/>
    <property type="match status" value="1"/>
</dbReference>
<keyword evidence="7" id="KW-0539">Nucleus</keyword>
<keyword evidence="6 8" id="KW-0496">Mitochondrion</keyword>
<comment type="subunit">
    <text evidence="8">Monomer.</text>
</comment>
<dbReference type="NCBIfam" id="NF011100">
    <property type="entry name" value="PRK14527.1"/>
    <property type="match status" value="1"/>
</dbReference>
<evidence type="ECO:0000313" key="12">
    <source>
        <dbReference type="EMBL" id="KAF5317929.1"/>
    </source>
</evidence>
<feature type="region of interest" description="Disordered" evidence="9">
    <location>
        <begin position="387"/>
        <end position="439"/>
    </location>
</feature>
<dbReference type="GO" id="GO:0006351">
    <property type="term" value="P:DNA-templated transcription"/>
    <property type="evidence" value="ECO:0007669"/>
    <property type="project" value="InterPro"/>
</dbReference>
<dbReference type="InterPro" id="IPR007862">
    <property type="entry name" value="Adenylate_kinase_lid-dom"/>
</dbReference>
<comment type="caution">
    <text evidence="12">The sequence shown here is derived from an EMBL/GenBank/DDBJ whole genome shotgun (WGS) entry which is preliminary data.</text>
</comment>
<evidence type="ECO:0000313" key="13">
    <source>
        <dbReference type="Proteomes" id="UP000567179"/>
    </source>
</evidence>
<dbReference type="InterPro" id="IPR007219">
    <property type="entry name" value="XnlR_reg_dom"/>
</dbReference>
<comment type="domain">
    <text evidence="8">Consists of three domains, a large central CORE domain and two small peripheral domains, NMPbind and LID, which undergo movements during catalysis. The LID domain closes over the site of phosphoryl transfer upon ATP binding. Assembling and dissambling the active center during each catalytic cycle provides an effective means to prevent ATP hydrolysis.</text>
</comment>
<reference evidence="12 13" key="1">
    <citation type="journal article" date="2020" name="ISME J.">
        <title>Uncovering the hidden diversity of litter-decomposition mechanisms in mushroom-forming fungi.</title>
        <authorList>
            <person name="Floudas D."/>
            <person name="Bentzer J."/>
            <person name="Ahren D."/>
            <person name="Johansson T."/>
            <person name="Persson P."/>
            <person name="Tunlid A."/>
        </authorList>
    </citation>
    <scope>NUCLEOTIDE SEQUENCE [LARGE SCALE GENOMIC DNA]</scope>
    <source>
        <strain evidence="12 13">CBS 101986</strain>
    </source>
</reference>
<dbReference type="InterPro" id="IPR001138">
    <property type="entry name" value="Zn2Cys6_DnaBD"/>
</dbReference>
<dbReference type="EC" id="2.7.4.3" evidence="8"/>
<dbReference type="InterPro" id="IPR000850">
    <property type="entry name" value="Adenylat/UMP-CMP_kin"/>
</dbReference>
<dbReference type="GO" id="GO:0005758">
    <property type="term" value="C:mitochondrial intermembrane space"/>
    <property type="evidence" value="ECO:0007669"/>
    <property type="project" value="UniProtKB-SubCell"/>
</dbReference>
<dbReference type="PROSITE" id="PS00113">
    <property type="entry name" value="ADENYLATE_KINASE"/>
    <property type="match status" value="1"/>
</dbReference>
<evidence type="ECO:0000256" key="4">
    <source>
        <dbReference type="ARBA" id="ARBA00022777"/>
    </source>
</evidence>
<dbReference type="NCBIfam" id="TIGR01351">
    <property type="entry name" value="adk"/>
    <property type="match status" value="1"/>
</dbReference>
<evidence type="ECO:0000256" key="2">
    <source>
        <dbReference type="ARBA" id="ARBA00022723"/>
    </source>
</evidence>
<comment type="function">
    <text evidence="8">Catalyzes the reversible transfer of the terminal phosphate group between ATP and AMP. Plays an important role in cellular energy homeostasis and in adenine nucleotide metabolism. Adenylate kinase activity is critical for regulation of the phosphate utilization and the AMP de novo biosynthesis pathways.</text>
</comment>
<feature type="binding site" evidence="8">
    <location>
        <begin position="130"/>
        <end position="133"/>
    </location>
    <ligand>
        <name>AMP</name>
        <dbReference type="ChEBI" id="CHEBI:456215"/>
    </ligand>
</feature>
<gene>
    <name evidence="8" type="primary">ADK1</name>
    <name evidence="12" type="ORF">D9619_012210</name>
</gene>
<feature type="binding site" evidence="8">
    <location>
        <begin position="54"/>
        <end position="59"/>
    </location>
    <ligand>
        <name>ATP</name>
        <dbReference type="ChEBI" id="CHEBI:30616"/>
    </ligand>
</feature>